<sequence>MSITLICLVRGEPITKAFAVDIKSDKLVSHLKEIIRLELHPQFNNIPAKDIKLWKIEFRDDDIAWSLENFTAYVVGGNNYTDEVNIRRIFYKTLEEISNDPKASQEVHT</sequence>
<gene>
    <name evidence="5" type="ORF">F8M41_014540</name>
</gene>
<reference evidence="5 6" key="1">
    <citation type="journal article" date="2019" name="Environ. Microbiol.">
        <title>At the nexus of three kingdoms: the genome of the mycorrhizal fungus Gigaspora margarita provides insights into plant, endobacterial and fungal interactions.</title>
        <authorList>
            <person name="Venice F."/>
            <person name="Ghignone S."/>
            <person name="Salvioli di Fossalunga A."/>
            <person name="Amselem J."/>
            <person name="Novero M."/>
            <person name="Xianan X."/>
            <person name="Sedzielewska Toro K."/>
            <person name="Morin E."/>
            <person name="Lipzen A."/>
            <person name="Grigoriev I.V."/>
            <person name="Henrissat B."/>
            <person name="Martin F.M."/>
            <person name="Bonfante P."/>
        </authorList>
    </citation>
    <scope>NUCLEOTIDE SEQUENCE [LARGE SCALE GENOMIC DNA]</scope>
    <source>
        <strain evidence="5 6">BEG34</strain>
    </source>
</reference>
<evidence type="ECO:0000256" key="1">
    <source>
        <dbReference type="ARBA" id="ARBA00004340"/>
    </source>
</evidence>
<dbReference type="Proteomes" id="UP000439903">
    <property type="component" value="Unassembled WGS sequence"/>
</dbReference>
<name>A0A8H3WWE9_GIGMA</name>
<dbReference type="AlphaFoldDB" id="A0A8H3WWE9"/>
<dbReference type="EMBL" id="WTPW01002994">
    <property type="protein sequence ID" value="KAF0357828.1"/>
    <property type="molecule type" value="Genomic_DNA"/>
</dbReference>
<evidence type="ECO:0000313" key="5">
    <source>
        <dbReference type="EMBL" id="KAF0357828.1"/>
    </source>
</evidence>
<evidence type="ECO:0000313" key="6">
    <source>
        <dbReference type="Proteomes" id="UP000439903"/>
    </source>
</evidence>
<dbReference type="OrthoDB" id="2304312at2759"/>
<dbReference type="GO" id="GO:0005576">
    <property type="term" value="C:extracellular region"/>
    <property type="evidence" value="ECO:0007669"/>
    <property type="project" value="UniProtKB-SubCell"/>
</dbReference>
<proteinExistence type="predicted"/>
<accession>A0A8H3WWE9</accession>
<evidence type="ECO:0000256" key="3">
    <source>
        <dbReference type="ARBA" id="ARBA00022525"/>
    </source>
</evidence>
<dbReference type="Pfam" id="PF20147">
    <property type="entry name" value="Crinkler"/>
    <property type="match status" value="1"/>
</dbReference>
<comment type="caution">
    <text evidence="5">The sequence shown here is derived from an EMBL/GenBank/DDBJ whole genome shotgun (WGS) entry which is preliminary data.</text>
</comment>
<dbReference type="GO" id="GO:0043657">
    <property type="term" value="C:host cell"/>
    <property type="evidence" value="ECO:0007669"/>
    <property type="project" value="UniProtKB-SubCell"/>
</dbReference>
<protein>
    <submittedName>
        <fullName evidence="5">Crinkler family protein</fullName>
    </submittedName>
</protein>
<dbReference type="InterPro" id="IPR045379">
    <property type="entry name" value="Crinkler_N"/>
</dbReference>
<keyword evidence="3" id="KW-0964">Secreted</keyword>
<evidence type="ECO:0000256" key="2">
    <source>
        <dbReference type="ARBA" id="ARBA00004613"/>
    </source>
</evidence>
<organism evidence="5 6">
    <name type="scientific">Gigaspora margarita</name>
    <dbReference type="NCBI Taxonomy" id="4874"/>
    <lineage>
        <taxon>Eukaryota</taxon>
        <taxon>Fungi</taxon>
        <taxon>Fungi incertae sedis</taxon>
        <taxon>Mucoromycota</taxon>
        <taxon>Glomeromycotina</taxon>
        <taxon>Glomeromycetes</taxon>
        <taxon>Diversisporales</taxon>
        <taxon>Gigasporaceae</taxon>
        <taxon>Gigaspora</taxon>
    </lineage>
</organism>
<evidence type="ECO:0000259" key="4">
    <source>
        <dbReference type="Pfam" id="PF20147"/>
    </source>
</evidence>
<feature type="domain" description="Crinkler effector protein N-terminal" evidence="4">
    <location>
        <begin position="3"/>
        <end position="108"/>
    </location>
</feature>
<comment type="subcellular location">
    <subcellularLocation>
        <location evidence="1">Host cell</location>
    </subcellularLocation>
    <subcellularLocation>
        <location evidence="2">Secreted</location>
    </subcellularLocation>
</comment>
<keyword evidence="6" id="KW-1185">Reference proteome</keyword>